<keyword evidence="2" id="KW-1185">Reference proteome</keyword>
<protein>
    <submittedName>
        <fullName evidence="1">Transcriptional regulator</fullName>
    </submittedName>
</protein>
<accession>A0ABT3JMW9</accession>
<dbReference type="InterPro" id="IPR036388">
    <property type="entry name" value="WH-like_DNA-bd_sf"/>
</dbReference>
<dbReference type="SUPFAM" id="SSF46785">
    <property type="entry name" value="Winged helix' DNA-binding domain"/>
    <property type="match status" value="1"/>
</dbReference>
<dbReference type="Gene3D" id="1.10.10.10">
    <property type="entry name" value="Winged helix-like DNA-binding domain superfamily/Winged helix DNA-binding domain"/>
    <property type="match status" value="1"/>
</dbReference>
<name>A0ABT3JMW9_9FLAO</name>
<reference evidence="1 2" key="1">
    <citation type="submission" date="2022-10" db="EMBL/GenBank/DDBJ databases">
        <title>Kaistella sp. BT-6-1-3.</title>
        <authorList>
            <person name="Ai J."/>
            <person name="Deng Z."/>
        </authorList>
    </citation>
    <scope>NUCLEOTIDE SEQUENCE [LARGE SCALE GENOMIC DNA]</scope>
    <source>
        <strain evidence="1 2">BT6-1-3</strain>
    </source>
</reference>
<dbReference type="EMBL" id="JAPCHZ010000002">
    <property type="protein sequence ID" value="MCW4451836.1"/>
    <property type="molecule type" value="Genomic_DNA"/>
</dbReference>
<evidence type="ECO:0000313" key="1">
    <source>
        <dbReference type="EMBL" id="MCW4451836.1"/>
    </source>
</evidence>
<evidence type="ECO:0000313" key="2">
    <source>
        <dbReference type="Proteomes" id="UP001209107"/>
    </source>
</evidence>
<dbReference type="Proteomes" id="UP001209107">
    <property type="component" value="Unassembled WGS sequence"/>
</dbReference>
<organism evidence="1 2">
    <name type="scientific">Kaistella yananensis</name>
    <dbReference type="NCBI Taxonomy" id="2989820"/>
    <lineage>
        <taxon>Bacteria</taxon>
        <taxon>Pseudomonadati</taxon>
        <taxon>Bacteroidota</taxon>
        <taxon>Flavobacteriia</taxon>
        <taxon>Flavobacteriales</taxon>
        <taxon>Weeksellaceae</taxon>
        <taxon>Chryseobacterium group</taxon>
        <taxon>Kaistella</taxon>
    </lineage>
</organism>
<gene>
    <name evidence="1" type="ORF">OK344_06395</name>
</gene>
<dbReference type="InterPro" id="IPR036390">
    <property type="entry name" value="WH_DNA-bd_sf"/>
</dbReference>
<dbReference type="RefSeq" id="WP_265143993.1">
    <property type="nucleotide sequence ID" value="NZ_JAPCHZ010000002.1"/>
</dbReference>
<comment type="caution">
    <text evidence="1">The sequence shown here is derived from an EMBL/GenBank/DDBJ whole genome shotgun (WGS) entry which is preliminary data.</text>
</comment>
<proteinExistence type="predicted"/>
<sequence>MKQSLELNKEIFREMVKFYGETLNIPPLAAKIYAYLIFDFEKKGICFDEFVHVFAASKSSVSANINLLLNAKLINDFNTIKERKRFFRINENYINIRFEEIISRMKKEILILDQLNEFRKSKDQEEFQKFEIYRSLLIKNIKNIEETLHKI</sequence>